<reference evidence="2 3" key="1">
    <citation type="journal article" date="2015" name="Genome Biol. Evol.">
        <title>Phylogenomic analyses indicate that early fungi evolved digesting cell walls of algal ancestors of land plants.</title>
        <authorList>
            <person name="Chang Y."/>
            <person name="Wang S."/>
            <person name="Sekimoto S."/>
            <person name="Aerts A.L."/>
            <person name="Choi C."/>
            <person name="Clum A."/>
            <person name="LaButti K.M."/>
            <person name="Lindquist E.A."/>
            <person name="Yee Ngan C."/>
            <person name="Ohm R.A."/>
            <person name="Salamov A.A."/>
            <person name="Grigoriev I.V."/>
            <person name="Spatafora J.W."/>
            <person name="Berbee M.L."/>
        </authorList>
    </citation>
    <scope>NUCLEOTIDE SEQUENCE [LARGE SCALE GENOMIC DNA]</scope>
    <source>
        <strain evidence="2 3">NRRL 28638</strain>
    </source>
</reference>
<evidence type="ECO:0000256" key="1">
    <source>
        <dbReference type="SAM" id="MobiDB-lite"/>
    </source>
</evidence>
<accession>A0A137NPH7</accession>
<dbReference type="Proteomes" id="UP000070444">
    <property type="component" value="Unassembled WGS sequence"/>
</dbReference>
<dbReference type="AlphaFoldDB" id="A0A137NPH7"/>
<keyword evidence="3" id="KW-1185">Reference proteome</keyword>
<evidence type="ECO:0000313" key="3">
    <source>
        <dbReference type="Proteomes" id="UP000070444"/>
    </source>
</evidence>
<feature type="compositionally biased region" description="Acidic residues" evidence="1">
    <location>
        <begin position="164"/>
        <end position="178"/>
    </location>
</feature>
<organism evidence="2 3">
    <name type="scientific">Conidiobolus coronatus (strain ATCC 28846 / CBS 209.66 / NRRL 28638)</name>
    <name type="common">Delacroixia coronata</name>
    <dbReference type="NCBI Taxonomy" id="796925"/>
    <lineage>
        <taxon>Eukaryota</taxon>
        <taxon>Fungi</taxon>
        <taxon>Fungi incertae sedis</taxon>
        <taxon>Zoopagomycota</taxon>
        <taxon>Entomophthoromycotina</taxon>
        <taxon>Entomophthoromycetes</taxon>
        <taxon>Entomophthorales</taxon>
        <taxon>Ancylistaceae</taxon>
        <taxon>Conidiobolus</taxon>
    </lineage>
</organism>
<name>A0A137NPH7_CONC2</name>
<dbReference type="EMBL" id="KQ965321">
    <property type="protein sequence ID" value="KXN64643.1"/>
    <property type="molecule type" value="Genomic_DNA"/>
</dbReference>
<evidence type="ECO:0000313" key="2">
    <source>
        <dbReference type="EMBL" id="KXN64643.1"/>
    </source>
</evidence>
<proteinExistence type="predicted"/>
<feature type="region of interest" description="Disordered" evidence="1">
    <location>
        <begin position="159"/>
        <end position="192"/>
    </location>
</feature>
<gene>
    <name evidence="2" type="ORF">CONCODRAFT_14174</name>
</gene>
<sequence length="192" mass="21968">MAQINLHRPDSTTAMISSTPGCYCIQPPIHKITNSEGFTIEFYDNWSCSGDKIDETEGVTLFSEPVQAYSARVIKNEDGDRKHRLYREGGDGRGFEEEYDGEDLDIYGYEPHKNYALATNLNNGFGAWNMDSFKISKKPTKAEAEKLFFGPNNKQHWEFSEKEFEVEDEGFGNEEFRDEEFGHEGSEGEEFV</sequence>
<protein>
    <submittedName>
        <fullName evidence="2">Uncharacterized protein</fullName>
    </submittedName>
</protein>